<proteinExistence type="predicted"/>
<gene>
    <name evidence="2" type="ORF">E1295_20655</name>
</gene>
<protein>
    <submittedName>
        <fullName evidence="2">GNAT family N-acetyltransferase</fullName>
    </submittedName>
</protein>
<comment type="caution">
    <text evidence="2">The sequence shown here is derived from an EMBL/GenBank/DDBJ whole genome shotgun (WGS) entry which is preliminary data.</text>
</comment>
<dbReference type="InterPro" id="IPR038740">
    <property type="entry name" value="BioF2-like_GNAT_dom"/>
</dbReference>
<keyword evidence="2" id="KW-0808">Transferase</keyword>
<feature type="domain" description="BioF2-like acetyltransferase" evidence="1">
    <location>
        <begin position="216"/>
        <end position="353"/>
    </location>
</feature>
<organism evidence="2 3">
    <name type="scientific">Nonomuraea mesophila</name>
    <dbReference type="NCBI Taxonomy" id="2530382"/>
    <lineage>
        <taxon>Bacteria</taxon>
        <taxon>Bacillati</taxon>
        <taxon>Actinomycetota</taxon>
        <taxon>Actinomycetes</taxon>
        <taxon>Streptosporangiales</taxon>
        <taxon>Streptosporangiaceae</taxon>
        <taxon>Nonomuraea</taxon>
    </lineage>
</organism>
<dbReference type="Proteomes" id="UP000295136">
    <property type="component" value="Unassembled WGS sequence"/>
</dbReference>
<keyword evidence="3" id="KW-1185">Reference proteome</keyword>
<dbReference type="EMBL" id="SMLD01000052">
    <property type="protein sequence ID" value="TDE49032.1"/>
    <property type="molecule type" value="Genomic_DNA"/>
</dbReference>
<sequence>MPRFVVNVPGASHQTKYTAILSSGSLYQCCDCFVIKGHRVHLEVLDPCEDAEPSGWEEFRQAEGLSAIWAHDVIAASSAHSWARPLLTVFRDGGRIVGAVGAVYAGLPLPSSRRVPRPRREPLLLDVRLPGHSNAPTWHFSDAVTPGERRRLMRMFEQAARRHLGWGLTGVLYRMVTEPHLPAVTRRGAIVRPSPGSTVMPLHWTSTEEWIGSLSRNRRSTLRRQLRRITQADDLVVSEGEARTDLDPGELAELNRRHTARLATRFDPRAPLPEEYFAALLSRADVSVLSYHAAGRLLGFAIVYDHHDSPAYGPWAALQPEEGGRKDLYFDSYARIVGRAVRQGAKRLLGGRGRVDVKRSLGFAYVPMSVVAVPRWAMG</sequence>
<dbReference type="Pfam" id="PF13480">
    <property type="entry name" value="Acetyltransf_6"/>
    <property type="match status" value="1"/>
</dbReference>
<reference evidence="2 3" key="1">
    <citation type="submission" date="2019-03" db="EMBL/GenBank/DDBJ databases">
        <title>Draft genome sequences of novel Actinobacteria.</title>
        <authorList>
            <person name="Sahin N."/>
            <person name="Ay H."/>
            <person name="Saygin H."/>
        </authorList>
    </citation>
    <scope>NUCLEOTIDE SEQUENCE [LARGE SCALE GENOMIC DNA]</scope>
    <source>
        <strain evidence="2 3">6K102</strain>
    </source>
</reference>
<evidence type="ECO:0000313" key="2">
    <source>
        <dbReference type="EMBL" id="TDE49032.1"/>
    </source>
</evidence>
<accession>A0A4R5FFT7</accession>
<name>A0A4R5FFT7_9ACTN</name>
<dbReference type="GO" id="GO:0016740">
    <property type="term" value="F:transferase activity"/>
    <property type="evidence" value="ECO:0007669"/>
    <property type="project" value="UniProtKB-KW"/>
</dbReference>
<dbReference type="InterPro" id="IPR016181">
    <property type="entry name" value="Acyl_CoA_acyltransferase"/>
</dbReference>
<dbReference type="AlphaFoldDB" id="A0A4R5FFT7"/>
<evidence type="ECO:0000259" key="1">
    <source>
        <dbReference type="Pfam" id="PF13480"/>
    </source>
</evidence>
<evidence type="ECO:0000313" key="3">
    <source>
        <dbReference type="Proteomes" id="UP000295136"/>
    </source>
</evidence>
<dbReference type="SUPFAM" id="SSF55729">
    <property type="entry name" value="Acyl-CoA N-acyltransferases (Nat)"/>
    <property type="match status" value="1"/>
</dbReference>